<reference evidence="2" key="1">
    <citation type="journal article" date="2019" name="bioRxiv">
        <title>The Genome of the Zebra Mussel, Dreissena polymorpha: A Resource for Invasive Species Research.</title>
        <authorList>
            <person name="McCartney M.A."/>
            <person name="Auch B."/>
            <person name="Kono T."/>
            <person name="Mallez S."/>
            <person name="Zhang Y."/>
            <person name="Obille A."/>
            <person name="Becker A."/>
            <person name="Abrahante J.E."/>
            <person name="Garbe J."/>
            <person name="Badalamenti J.P."/>
            <person name="Herman A."/>
            <person name="Mangelson H."/>
            <person name="Liachko I."/>
            <person name="Sullivan S."/>
            <person name="Sone E.D."/>
            <person name="Koren S."/>
            <person name="Silverstein K.A.T."/>
            <person name="Beckman K.B."/>
            <person name="Gohl D.M."/>
        </authorList>
    </citation>
    <scope>NUCLEOTIDE SEQUENCE</scope>
    <source>
        <strain evidence="2">Duluth1</strain>
        <tissue evidence="2">Whole animal</tissue>
    </source>
</reference>
<proteinExistence type="predicted"/>
<dbReference type="EMBL" id="JAIWYP010000013">
    <property type="protein sequence ID" value="KAH3717699.1"/>
    <property type="molecule type" value="Genomic_DNA"/>
</dbReference>
<reference evidence="2" key="2">
    <citation type="submission" date="2020-11" db="EMBL/GenBank/DDBJ databases">
        <authorList>
            <person name="McCartney M.A."/>
            <person name="Auch B."/>
            <person name="Kono T."/>
            <person name="Mallez S."/>
            <person name="Becker A."/>
            <person name="Gohl D.M."/>
            <person name="Silverstein K.A.T."/>
            <person name="Koren S."/>
            <person name="Bechman K.B."/>
            <person name="Herman A."/>
            <person name="Abrahante J.E."/>
            <person name="Garbe J."/>
        </authorList>
    </citation>
    <scope>NUCLEOTIDE SEQUENCE</scope>
    <source>
        <strain evidence="2">Duluth1</strain>
        <tissue evidence="2">Whole animal</tissue>
    </source>
</reference>
<keyword evidence="1" id="KW-0732">Signal</keyword>
<gene>
    <name evidence="2" type="ORF">DPMN_060494</name>
</gene>
<accession>A0A9D4C5V6</accession>
<comment type="caution">
    <text evidence="2">The sequence shown here is derived from an EMBL/GenBank/DDBJ whole genome shotgun (WGS) entry which is preliminary data.</text>
</comment>
<feature type="signal peptide" evidence="1">
    <location>
        <begin position="1"/>
        <end position="18"/>
    </location>
</feature>
<organism evidence="2 3">
    <name type="scientific">Dreissena polymorpha</name>
    <name type="common">Zebra mussel</name>
    <name type="synonym">Mytilus polymorpha</name>
    <dbReference type="NCBI Taxonomy" id="45954"/>
    <lineage>
        <taxon>Eukaryota</taxon>
        <taxon>Metazoa</taxon>
        <taxon>Spiralia</taxon>
        <taxon>Lophotrochozoa</taxon>
        <taxon>Mollusca</taxon>
        <taxon>Bivalvia</taxon>
        <taxon>Autobranchia</taxon>
        <taxon>Heteroconchia</taxon>
        <taxon>Euheterodonta</taxon>
        <taxon>Imparidentia</taxon>
        <taxon>Neoheterodontei</taxon>
        <taxon>Myida</taxon>
        <taxon>Dreissenoidea</taxon>
        <taxon>Dreissenidae</taxon>
        <taxon>Dreissena</taxon>
    </lineage>
</organism>
<evidence type="ECO:0000256" key="1">
    <source>
        <dbReference type="SAM" id="SignalP"/>
    </source>
</evidence>
<evidence type="ECO:0000313" key="3">
    <source>
        <dbReference type="Proteomes" id="UP000828390"/>
    </source>
</evidence>
<name>A0A9D4C5V6_DREPO</name>
<evidence type="ECO:0000313" key="2">
    <source>
        <dbReference type="EMBL" id="KAH3717699.1"/>
    </source>
</evidence>
<protein>
    <submittedName>
        <fullName evidence="2">Uncharacterized protein</fullName>
    </submittedName>
</protein>
<dbReference type="Proteomes" id="UP000828390">
    <property type="component" value="Unassembled WGS sequence"/>
</dbReference>
<dbReference type="AlphaFoldDB" id="A0A9D4C5V6"/>
<keyword evidence="3" id="KW-1185">Reference proteome</keyword>
<sequence length="62" mass="6760">MKLIRALTVLGCVLCVSGSGSNVLVNLFQTEIKDCITENGIRPVFHKDAFVRLILATVQNAE</sequence>
<feature type="chain" id="PRO_5039096314" evidence="1">
    <location>
        <begin position="19"/>
        <end position="62"/>
    </location>
</feature>